<evidence type="ECO:0000259" key="1">
    <source>
        <dbReference type="PROSITE" id="PS51832"/>
    </source>
</evidence>
<comment type="caution">
    <text evidence="2">The sequence shown here is derived from an EMBL/GenBank/DDBJ whole genome shotgun (WGS) entry which is preliminary data.</text>
</comment>
<dbReference type="PANTHER" id="PTHR43155:SF2">
    <property type="entry name" value="CYCLIC DI-GMP PHOSPHODIESTERASE PA4108"/>
    <property type="match status" value="1"/>
</dbReference>
<dbReference type="PATRIC" id="fig|1003181.4.peg.904"/>
<dbReference type="SMART" id="SM00471">
    <property type="entry name" value="HDc"/>
    <property type="match status" value="1"/>
</dbReference>
<evidence type="ECO:0000313" key="2">
    <source>
        <dbReference type="EMBL" id="OAD23550.1"/>
    </source>
</evidence>
<dbReference type="InterPro" id="IPR003607">
    <property type="entry name" value="HD/PDEase_dom"/>
</dbReference>
<dbReference type="EMBL" id="LUTY01000301">
    <property type="protein sequence ID" value="OAD23550.1"/>
    <property type="molecule type" value="Genomic_DNA"/>
</dbReference>
<name>A0A176S6C1_9GAMM</name>
<keyword evidence="3" id="KW-1185">Reference proteome</keyword>
<evidence type="ECO:0000313" key="3">
    <source>
        <dbReference type="Proteomes" id="UP000076962"/>
    </source>
</evidence>
<dbReference type="PANTHER" id="PTHR43155">
    <property type="entry name" value="CYCLIC DI-GMP PHOSPHODIESTERASE PA4108-RELATED"/>
    <property type="match status" value="1"/>
</dbReference>
<dbReference type="InterPro" id="IPR037522">
    <property type="entry name" value="HD_GYP_dom"/>
</dbReference>
<dbReference type="Proteomes" id="UP000076962">
    <property type="component" value="Unassembled WGS sequence"/>
</dbReference>
<dbReference type="Pfam" id="PF13487">
    <property type="entry name" value="HD_5"/>
    <property type="match status" value="1"/>
</dbReference>
<organism evidence="2 3">
    <name type="scientific">Candidatus Thiomargarita nelsonii</name>
    <dbReference type="NCBI Taxonomy" id="1003181"/>
    <lineage>
        <taxon>Bacteria</taxon>
        <taxon>Pseudomonadati</taxon>
        <taxon>Pseudomonadota</taxon>
        <taxon>Gammaproteobacteria</taxon>
        <taxon>Thiotrichales</taxon>
        <taxon>Thiotrichaceae</taxon>
        <taxon>Thiomargarita</taxon>
    </lineage>
</organism>
<dbReference type="PROSITE" id="PS51832">
    <property type="entry name" value="HD_GYP"/>
    <property type="match status" value="1"/>
</dbReference>
<dbReference type="CDD" id="cd00077">
    <property type="entry name" value="HDc"/>
    <property type="match status" value="1"/>
</dbReference>
<dbReference type="AlphaFoldDB" id="A0A176S6C1"/>
<accession>A0A176S6C1</accession>
<dbReference type="InterPro" id="IPR006674">
    <property type="entry name" value="HD_domain"/>
</dbReference>
<reference evidence="2 3" key="1">
    <citation type="submission" date="2016-05" db="EMBL/GenBank/DDBJ databases">
        <title>Single-cell genome of chain-forming Candidatus Thiomargarita nelsonii and comparison to other large sulfur-oxidizing bacteria.</title>
        <authorList>
            <person name="Winkel M."/>
            <person name="Salman V."/>
            <person name="Woyke T."/>
            <person name="Schulz-Vogt H."/>
            <person name="Richter M."/>
            <person name="Flood B."/>
            <person name="Bailey J."/>
            <person name="Amann R."/>
            <person name="Mussmann M."/>
        </authorList>
    </citation>
    <scope>NUCLEOTIDE SEQUENCE [LARGE SCALE GENOMIC DNA]</scope>
    <source>
        <strain evidence="2 3">THI036</strain>
    </source>
</reference>
<feature type="domain" description="HD-GYP" evidence="1">
    <location>
        <begin position="139"/>
        <end position="367"/>
    </location>
</feature>
<dbReference type="SUPFAM" id="SSF109604">
    <property type="entry name" value="HD-domain/PDEase-like"/>
    <property type="match status" value="1"/>
</dbReference>
<sequence length="391" mass="44583">MQSHNVGTSKNDVEPLAGSVQELVESLASQGAVALVNQQLLEEQRRFFQTFIQVIATAIDEKSPHTSEHCQRVPILTLMLAEAAAKIQIGPLKDFSMTDEGREELKVAALLHDCGKITTPEYVIDKATKLKTFFDRIHLIDTRFEVLKRDAEIACLREQLAAQARGESVDVEAKLAQQIETLNEERKFLHHCNMGSEFMSDELKKRVLQIAQRQWKTPDGSRENFLSQDEIDNLNITKGTLTPDERKIINRHIDTTINMLESLHYPKYLQHVPEYAGGHHEHMDGTGYPKRLKREQMSIPARIMGIADVFEALTSSDRPYNQKPKPLSEALRILGQMKKDNHIDPDLFDLFIHEKIYLHYAHSINDKGEPFLTTEQIDEVDVTQLPGYNPL</sequence>
<gene>
    <name evidence="2" type="ORF">THIOM_000615</name>
</gene>
<proteinExistence type="predicted"/>
<dbReference type="Gene3D" id="1.10.3210.10">
    <property type="entry name" value="Hypothetical protein af1432"/>
    <property type="match status" value="2"/>
</dbReference>
<protein>
    <submittedName>
        <fullName evidence="2">Chemotaxis sensory transducer family protein</fullName>
    </submittedName>
</protein>
<dbReference type="GO" id="GO:0008081">
    <property type="term" value="F:phosphoric diester hydrolase activity"/>
    <property type="evidence" value="ECO:0007669"/>
    <property type="project" value="UniProtKB-ARBA"/>
</dbReference>
<dbReference type="Pfam" id="PF01966">
    <property type="entry name" value="HD"/>
    <property type="match status" value="1"/>
</dbReference>